<name>A0AAW9MRZ3_9FIRM</name>
<reference evidence="1 2" key="1">
    <citation type="submission" date="2024-01" db="EMBL/GenBank/DDBJ databases">
        <title>Complete genome sequence of Citroniella saccharovorans strain M6.X9, isolated from human fecal sample.</title>
        <authorList>
            <person name="Cheng G."/>
            <person name="Westerholm M."/>
            <person name="Schnurer A."/>
        </authorList>
    </citation>
    <scope>NUCLEOTIDE SEQUENCE [LARGE SCALE GENOMIC DNA]</scope>
    <source>
        <strain evidence="1 2">DSM 29873</strain>
    </source>
</reference>
<sequence length="104" mass="12581">MLNKKLKSFYKIFIKNIESEALKFDEFWIEKSENNILVFKLTDSSPIFIEEFPNEEYHCKEIDTDNRIDYDKKVILKEYLGKKDLYYYTNFMLLCLGINVLSKK</sequence>
<evidence type="ECO:0000313" key="1">
    <source>
        <dbReference type="EMBL" id="MEB3429904.1"/>
    </source>
</evidence>
<dbReference type="EMBL" id="JAYKOT010000003">
    <property type="protein sequence ID" value="MEB3429904.1"/>
    <property type="molecule type" value="Genomic_DNA"/>
</dbReference>
<proteinExistence type="predicted"/>
<dbReference type="AlphaFoldDB" id="A0AAW9MRZ3"/>
<comment type="caution">
    <text evidence="1">The sequence shown here is derived from an EMBL/GenBank/DDBJ whole genome shotgun (WGS) entry which is preliminary data.</text>
</comment>
<protein>
    <submittedName>
        <fullName evidence="1">Uncharacterized protein</fullName>
    </submittedName>
</protein>
<accession>A0AAW9MRZ3</accession>
<gene>
    <name evidence="1" type="ORF">VLK81_07775</name>
</gene>
<organism evidence="1 2">
    <name type="scientific">Citroniella saccharovorans</name>
    <dbReference type="NCBI Taxonomy" id="2053367"/>
    <lineage>
        <taxon>Bacteria</taxon>
        <taxon>Bacillati</taxon>
        <taxon>Bacillota</taxon>
        <taxon>Tissierellia</taxon>
        <taxon>Tissierellales</taxon>
        <taxon>Peptoniphilaceae</taxon>
        <taxon>Citroniella</taxon>
    </lineage>
</organism>
<evidence type="ECO:0000313" key="2">
    <source>
        <dbReference type="Proteomes" id="UP001357733"/>
    </source>
</evidence>
<dbReference type="RefSeq" id="WP_324620058.1">
    <property type="nucleotide sequence ID" value="NZ_JAYKOT010000003.1"/>
</dbReference>
<keyword evidence="2" id="KW-1185">Reference proteome</keyword>
<dbReference type="Proteomes" id="UP001357733">
    <property type="component" value="Unassembled WGS sequence"/>
</dbReference>